<dbReference type="SUPFAM" id="SSF102114">
    <property type="entry name" value="Radical SAM enzymes"/>
    <property type="match status" value="1"/>
</dbReference>
<dbReference type="Proteomes" id="UP000256514">
    <property type="component" value="Unassembled WGS sequence"/>
</dbReference>
<proteinExistence type="predicted"/>
<evidence type="ECO:0000256" key="4">
    <source>
        <dbReference type="ARBA" id="ARBA00022723"/>
    </source>
</evidence>
<reference evidence="8 9" key="1">
    <citation type="submission" date="2018-04" db="EMBL/GenBank/DDBJ databases">
        <title>Novel Campyloabacter and Helicobacter Species and Strains.</title>
        <authorList>
            <person name="Mannion A.J."/>
            <person name="Shen Z."/>
            <person name="Fox J.G."/>
        </authorList>
    </citation>
    <scope>NUCLEOTIDE SEQUENCE [LARGE SCALE GENOMIC DNA]</scope>
    <source>
        <strain evidence="8 9">MIT 12-6600</strain>
    </source>
</reference>
<dbReference type="PANTHER" id="PTHR43273">
    <property type="entry name" value="ANAEROBIC SULFATASE-MATURATING ENZYME HOMOLOG ASLB-RELATED"/>
    <property type="match status" value="1"/>
</dbReference>
<evidence type="ECO:0000313" key="8">
    <source>
        <dbReference type="EMBL" id="RDU66052.1"/>
    </source>
</evidence>
<keyword evidence="3" id="KW-0949">S-adenosyl-L-methionine</keyword>
<evidence type="ECO:0000256" key="1">
    <source>
        <dbReference type="ARBA" id="ARBA00001966"/>
    </source>
</evidence>
<dbReference type="InterPro" id="IPR013785">
    <property type="entry name" value="Aldolase_TIM"/>
</dbReference>
<dbReference type="InterPro" id="IPR058240">
    <property type="entry name" value="rSAM_sf"/>
</dbReference>
<dbReference type="GO" id="GO:0016491">
    <property type="term" value="F:oxidoreductase activity"/>
    <property type="evidence" value="ECO:0007669"/>
    <property type="project" value="InterPro"/>
</dbReference>
<accession>A0A3D8ILC6</accession>
<name>A0A3D8ILC6_9HELI</name>
<gene>
    <name evidence="8" type="ORF">CQA54_08130</name>
</gene>
<dbReference type="GO" id="GO:0046872">
    <property type="term" value="F:metal ion binding"/>
    <property type="evidence" value="ECO:0007669"/>
    <property type="project" value="UniProtKB-KW"/>
</dbReference>
<comment type="cofactor">
    <cofactor evidence="1">
        <name>[4Fe-4S] cluster</name>
        <dbReference type="ChEBI" id="CHEBI:49883"/>
    </cofactor>
</comment>
<protein>
    <submittedName>
        <fullName evidence="8">Radical SAM protein</fullName>
    </submittedName>
</protein>
<dbReference type="OrthoDB" id="9782387at2"/>
<evidence type="ECO:0000256" key="3">
    <source>
        <dbReference type="ARBA" id="ARBA00022691"/>
    </source>
</evidence>
<dbReference type="InterPro" id="IPR000385">
    <property type="entry name" value="MoaA_NifB_PqqE_Fe-S-bd_CS"/>
</dbReference>
<dbReference type="PROSITE" id="PS01305">
    <property type="entry name" value="MOAA_NIFB_PQQE"/>
    <property type="match status" value="1"/>
</dbReference>
<dbReference type="SFLD" id="SFLDG01067">
    <property type="entry name" value="SPASM/twitch_domain_containing"/>
    <property type="match status" value="1"/>
</dbReference>
<dbReference type="CDD" id="cd01335">
    <property type="entry name" value="Radical_SAM"/>
    <property type="match status" value="1"/>
</dbReference>
<sequence length="306" mass="35661">MLNKCCISINAKCNLSCVYCHFYENDNLDMADIRALNTQKLDIILHNILTYAQNENIARFTIGFAGGGEPLLDWNMLETALKTVIAKDQNHQLSFYIITNGMLINERFLLAYKDLYNSVKLVVSVDGDKITHDTLRVDKNHKGTHDRIMQNIALFQNMFHKVPDINLSISRLSLDRRKHILDFLLQYNFTDITFTRLFHCNDKMLEITQKEFLEFIDFFASYQFNIRNIAAKDQEKCDCIMYGHICGVGYNNIFYCNDKAYPCMRFVENNKSIGNYNDSLSSIIQNMQSLRQPLEKLIGVCHYDKY</sequence>
<dbReference type="CDD" id="cd21109">
    <property type="entry name" value="SPASM"/>
    <property type="match status" value="1"/>
</dbReference>
<organism evidence="8 9">
    <name type="scientific">Helicobacter equorum</name>
    <dbReference type="NCBI Taxonomy" id="361872"/>
    <lineage>
        <taxon>Bacteria</taxon>
        <taxon>Pseudomonadati</taxon>
        <taxon>Campylobacterota</taxon>
        <taxon>Epsilonproteobacteria</taxon>
        <taxon>Campylobacterales</taxon>
        <taxon>Helicobacteraceae</taxon>
        <taxon>Helicobacter</taxon>
    </lineage>
</organism>
<keyword evidence="9" id="KW-1185">Reference proteome</keyword>
<dbReference type="SFLD" id="SFLDS00029">
    <property type="entry name" value="Radical_SAM"/>
    <property type="match status" value="1"/>
</dbReference>
<keyword evidence="6" id="KW-0411">Iron-sulfur</keyword>
<evidence type="ECO:0000313" key="9">
    <source>
        <dbReference type="Proteomes" id="UP000256514"/>
    </source>
</evidence>
<dbReference type="RefSeq" id="WP_115571594.1">
    <property type="nucleotide sequence ID" value="NZ_NXLT01000009.1"/>
</dbReference>
<keyword evidence="4" id="KW-0479">Metal-binding</keyword>
<dbReference type="AlphaFoldDB" id="A0A3D8ILC6"/>
<evidence type="ECO:0000256" key="2">
    <source>
        <dbReference type="ARBA" id="ARBA00022485"/>
    </source>
</evidence>
<dbReference type="InterPro" id="IPR007197">
    <property type="entry name" value="rSAM"/>
</dbReference>
<dbReference type="EMBL" id="NXLT01000009">
    <property type="protein sequence ID" value="RDU66052.1"/>
    <property type="molecule type" value="Genomic_DNA"/>
</dbReference>
<comment type="caution">
    <text evidence="8">The sequence shown here is derived from an EMBL/GenBank/DDBJ whole genome shotgun (WGS) entry which is preliminary data.</text>
</comment>
<evidence type="ECO:0000259" key="7">
    <source>
        <dbReference type="Pfam" id="PF04055"/>
    </source>
</evidence>
<dbReference type="GO" id="GO:0051539">
    <property type="term" value="F:4 iron, 4 sulfur cluster binding"/>
    <property type="evidence" value="ECO:0007669"/>
    <property type="project" value="UniProtKB-KW"/>
</dbReference>
<dbReference type="Pfam" id="PF04055">
    <property type="entry name" value="Radical_SAM"/>
    <property type="match status" value="1"/>
</dbReference>
<feature type="domain" description="Radical SAM core" evidence="7">
    <location>
        <begin position="8"/>
        <end position="183"/>
    </location>
</feature>
<dbReference type="PANTHER" id="PTHR43273:SF8">
    <property type="entry name" value="RADICAL SAM DOMAIN PROTEIN"/>
    <property type="match status" value="1"/>
</dbReference>
<evidence type="ECO:0000256" key="5">
    <source>
        <dbReference type="ARBA" id="ARBA00023004"/>
    </source>
</evidence>
<keyword evidence="2" id="KW-0004">4Fe-4S</keyword>
<dbReference type="Gene3D" id="3.20.20.70">
    <property type="entry name" value="Aldolase class I"/>
    <property type="match status" value="1"/>
</dbReference>
<evidence type="ECO:0000256" key="6">
    <source>
        <dbReference type="ARBA" id="ARBA00023014"/>
    </source>
</evidence>
<keyword evidence="5" id="KW-0408">Iron</keyword>
<dbReference type="InterPro" id="IPR023867">
    <property type="entry name" value="Sulphatase_maturase_rSAM"/>
</dbReference>